<dbReference type="Pfam" id="PF11464">
    <property type="entry name" value="Rbsn"/>
    <property type="match status" value="1"/>
</dbReference>
<feature type="compositionally biased region" description="Basic and acidic residues" evidence="5">
    <location>
        <begin position="378"/>
        <end position="389"/>
    </location>
</feature>
<feature type="compositionally biased region" description="Polar residues" evidence="5">
    <location>
        <begin position="786"/>
        <end position="802"/>
    </location>
</feature>
<dbReference type="CDD" id="cd15737">
    <property type="entry name" value="FYVE2_Vac1p_like"/>
    <property type="match status" value="1"/>
</dbReference>
<feature type="region of interest" description="Disordered" evidence="5">
    <location>
        <begin position="1"/>
        <end position="407"/>
    </location>
</feature>
<feature type="region of interest" description="Disordered" evidence="5">
    <location>
        <begin position="698"/>
        <end position="724"/>
    </location>
</feature>
<dbReference type="GO" id="GO:0004180">
    <property type="term" value="F:carboxypeptidase activity"/>
    <property type="evidence" value="ECO:0007669"/>
    <property type="project" value="UniProtKB-KW"/>
</dbReference>
<evidence type="ECO:0000256" key="2">
    <source>
        <dbReference type="ARBA" id="ARBA00022771"/>
    </source>
</evidence>
<proteinExistence type="predicted"/>
<dbReference type="InterPro" id="IPR052727">
    <property type="entry name" value="Rab4/Rab5_effector"/>
</dbReference>
<accession>A0ABR1J494</accession>
<feature type="region of interest" description="Disordered" evidence="5">
    <location>
        <begin position="783"/>
        <end position="802"/>
    </location>
</feature>
<keyword evidence="7" id="KW-0378">Hydrolase</keyword>
<dbReference type="SUPFAM" id="SSF57903">
    <property type="entry name" value="FYVE/PHD zinc finger"/>
    <property type="match status" value="1"/>
</dbReference>
<dbReference type="InterPro" id="IPR021565">
    <property type="entry name" value="Rbsn_Rab-bd"/>
</dbReference>
<dbReference type="PANTHER" id="PTHR13510:SF44">
    <property type="entry name" value="RABENOSYN-5"/>
    <property type="match status" value="1"/>
</dbReference>
<dbReference type="SUPFAM" id="SSF140125">
    <property type="entry name" value="Rabenosyn-5 Rab-binding domain-like"/>
    <property type="match status" value="1"/>
</dbReference>
<keyword evidence="2 4" id="KW-0863">Zinc-finger</keyword>
<keyword evidence="7" id="KW-0121">Carboxypeptidase</keyword>
<evidence type="ECO:0000313" key="8">
    <source>
        <dbReference type="Proteomes" id="UP001498398"/>
    </source>
</evidence>
<feature type="compositionally biased region" description="Low complexity" evidence="5">
    <location>
        <begin position="19"/>
        <end position="40"/>
    </location>
</feature>
<feature type="compositionally biased region" description="Low complexity" evidence="5">
    <location>
        <begin position="253"/>
        <end position="287"/>
    </location>
</feature>
<sequence length="802" mass="87726">MSALPYQTYKSKRHSRHLSGSNLPNGTPPNTNGTPPNGSLSVPAEPNEFHFNQPMSPEKPSALDSDSVPTISTTNGSATNGAISHTPSPEPPILDHDFSTSTSPPPPSILIESQPAITSIASSGKAASPPPSTVASSSTSAAPSTSAPPSPRRTSTFRRVPRNVSASRPASISSAMDLSRRESTISSRPSSVLLPPTPSRLSTSTLPVNPSPLARDSSRPVSPSSPTQPSNPIDTLAAPQPQHPPTVIAPQRTSSLQVSSSPSSTSSSTSPTLALVPLPSSQVQSPSRTPNVYSRPTSQSPTPRGTPSSMRQSTPTPYRPGFQPKGVYRPRTDEFLSLRRIARDGPESDSSKRIERTKLERRLEKLIALHFPEPGDPQPEKDTGSKELSRPQITPKQKSATNARRRTSSFFEMSMDDIRKSVGDNLLRSVLSSSTNSAPRKSDIRNAEQRITPWEEDADVPKCRICMASFHPITNRKHHCRLCGRIVCSLPPTPGFNEKDPSRIGKGRAVRCSTLFVVEGARGQRKIEEVDEGVDYGVRRRKVSMDAGSPGRPSSMKIEEEEEEEKFLKGVRICRDCKPVLLRQQYLLEMSAVPTFARLYEALITLEKELEDSLPQFQELVLSLNKNITDIPPQALPTHEATVARKRLLELFAQYDALSKRIRSLPCKPGSSQDRVQLAVMTRANFFLQQHMFPLQAIPKQPKKSDSKDGSDKDKEEGPVINGVKLDPSSELSLKLQPLLEQELLLESFVEEATAHRKFEDAKTLRANLGEIRMEIEKIVREADLKSSSAGQGKRSTNGKSR</sequence>
<dbReference type="Gene3D" id="4.10.860.20">
    <property type="entry name" value="Rabenosyn, Rab binding domain"/>
    <property type="match status" value="1"/>
</dbReference>
<evidence type="ECO:0000259" key="6">
    <source>
        <dbReference type="PROSITE" id="PS50178"/>
    </source>
</evidence>
<evidence type="ECO:0000256" key="1">
    <source>
        <dbReference type="ARBA" id="ARBA00022723"/>
    </source>
</evidence>
<reference evidence="7 8" key="1">
    <citation type="submission" date="2024-01" db="EMBL/GenBank/DDBJ databases">
        <title>A draft genome for the cacao thread blight pathogen Marasmiellus scandens.</title>
        <authorList>
            <person name="Baruah I.K."/>
            <person name="Leung J."/>
            <person name="Bukari Y."/>
            <person name="Amoako-Attah I."/>
            <person name="Meinhardt L.W."/>
            <person name="Bailey B.A."/>
            <person name="Cohen S.P."/>
        </authorList>
    </citation>
    <scope>NUCLEOTIDE SEQUENCE [LARGE SCALE GENOMIC DNA]</scope>
    <source>
        <strain evidence="7 8">GH-19</strain>
    </source>
</reference>
<feature type="compositionally biased region" description="Polar residues" evidence="5">
    <location>
        <begin position="391"/>
        <end position="402"/>
    </location>
</feature>
<dbReference type="InterPro" id="IPR036531">
    <property type="entry name" value="Rbsn_Rab-bd_sf"/>
</dbReference>
<evidence type="ECO:0000256" key="3">
    <source>
        <dbReference type="ARBA" id="ARBA00022833"/>
    </source>
</evidence>
<feature type="compositionally biased region" description="Basic and acidic residues" evidence="5">
    <location>
        <begin position="703"/>
        <end position="718"/>
    </location>
</feature>
<dbReference type="InterPro" id="IPR013083">
    <property type="entry name" value="Znf_RING/FYVE/PHD"/>
</dbReference>
<feature type="compositionally biased region" description="Basic and acidic residues" evidence="5">
    <location>
        <begin position="330"/>
        <end position="367"/>
    </location>
</feature>
<feature type="compositionally biased region" description="Polar residues" evidence="5">
    <location>
        <begin position="199"/>
        <end position="208"/>
    </location>
</feature>
<name>A0ABR1J494_9AGAR</name>
<evidence type="ECO:0000313" key="7">
    <source>
        <dbReference type="EMBL" id="KAK7449662.1"/>
    </source>
</evidence>
<dbReference type="Gene3D" id="3.30.40.10">
    <property type="entry name" value="Zinc/RING finger domain, C3HC4 (zinc finger)"/>
    <property type="match status" value="1"/>
</dbReference>
<keyword evidence="1" id="KW-0479">Metal-binding</keyword>
<comment type="caution">
    <text evidence="7">The sequence shown here is derived from an EMBL/GenBank/DDBJ whole genome shotgun (WGS) entry which is preliminary data.</text>
</comment>
<dbReference type="InterPro" id="IPR017455">
    <property type="entry name" value="Znf_FYVE-rel"/>
</dbReference>
<dbReference type="Pfam" id="PF01363">
    <property type="entry name" value="FYVE"/>
    <property type="match status" value="1"/>
</dbReference>
<feature type="compositionally biased region" description="Polar residues" evidence="5">
    <location>
        <begin position="67"/>
        <end position="87"/>
    </location>
</feature>
<keyword evidence="8" id="KW-1185">Reference proteome</keyword>
<dbReference type="SMART" id="SM00064">
    <property type="entry name" value="FYVE"/>
    <property type="match status" value="1"/>
</dbReference>
<dbReference type="PANTHER" id="PTHR13510">
    <property type="entry name" value="FYVE-FINGER-CONTAINING RAB5 EFFECTOR PROTEIN RABENOSYN-5-RELATED"/>
    <property type="match status" value="1"/>
</dbReference>
<protein>
    <submittedName>
        <fullName evidence="7">Carboxypeptidase Y-deficient</fullName>
    </submittedName>
</protein>
<feature type="compositionally biased region" description="Polar residues" evidence="5">
    <location>
        <begin position="288"/>
        <end position="316"/>
    </location>
</feature>
<dbReference type="PROSITE" id="PS50178">
    <property type="entry name" value="ZF_FYVE"/>
    <property type="match status" value="1"/>
</dbReference>
<dbReference type="InterPro" id="IPR011011">
    <property type="entry name" value="Znf_FYVE_PHD"/>
</dbReference>
<dbReference type="Proteomes" id="UP001498398">
    <property type="component" value="Unassembled WGS sequence"/>
</dbReference>
<feature type="compositionally biased region" description="Low complexity" evidence="5">
    <location>
        <begin position="119"/>
        <end position="145"/>
    </location>
</feature>
<dbReference type="InterPro" id="IPR000306">
    <property type="entry name" value="Znf_FYVE"/>
</dbReference>
<evidence type="ECO:0000256" key="5">
    <source>
        <dbReference type="SAM" id="MobiDB-lite"/>
    </source>
</evidence>
<gene>
    <name evidence="7" type="primary">PEP7</name>
    <name evidence="7" type="ORF">VKT23_013136</name>
</gene>
<keyword evidence="7" id="KW-0645">Protease</keyword>
<evidence type="ECO:0000256" key="4">
    <source>
        <dbReference type="PROSITE-ProRule" id="PRU00091"/>
    </source>
</evidence>
<organism evidence="7 8">
    <name type="scientific">Marasmiellus scandens</name>
    <dbReference type="NCBI Taxonomy" id="2682957"/>
    <lineage>
        <taxon>Eukaryota</taxon>
        <taxon>Fungi</taxon>
        <taxon>Dikarya</taxon>
        <taxon>Basidiomycota</taxon>
        <taxon>Agaricomycotina</taxon>
        <taxon>Agaricomycetes</taxon>
        <taxon>Agaricomycetidae</taxon>
        <taxon>Agaricales</taxon>
        <taxon>Marasmiineae</taxon>
        <taxon>Omphalotaceae</taxon>
        <taxon>Marasmiellus</taxon>
    </lineage>
</organism>
<dbReference type="EMBL" id="JBANRG010000035">
    <property type="protein sequence ID" value="KAK7449662.1"/>
    <property type="molecule type" value="Genomic_DNA"/>
</dbReference>
<feature type="compositionally biased region" description="Low complexity" evidence="5">
    <location>
        <begin position="219"/>
        <end position="232"/>
    </location>
</feature>
<feature type="compositionally biased region" description="Polar residues" evidence="5">
    <location>
        <begin position="164"/>
        <end position="176"/>
    </location>
</feature>
<feature type="domain" description="FYVE-type" evidence="6">
    <location>
        <begin position="457"/>
        <end position="489"/>
    </location>
</feature>
<keyword evidence="3" id="KW-0862">Zinc</keyword>